<evidence type="ECO:0000313" key="2">
    <source>
        <dbReference type="EMBL" id="JAE03262.1"/>
    </source>
</evidence>
<dbReference type="AlphaFoldDB" id="A0A0A9ET32"/>
<dbReference type="EMBL" id="GBRH01194634">
    <property type="protein sequence ID" value="JAE03262.1"/>
    <property type="molecule type" value="Transcribed_RNA"/>
</dbReference>
<sequence>MSSSPQLDPFHTGEQKVMAAALLFPTSDGAATNHDLKCGDGPQEGWPRRADDAETSRDGRTTMNGAPNLRTSWRPADGRRDGAKTVAWFGEEEPPRADRACRSSPRRRFAARVGGQRGSSSLPIGTARGGGKSISGCGGPRQGSAPAVP</sequence>
<proteinExistence type="predicted"/>
<organism evidence="2">
    <name type="scientific">Arundo donax</name>
    <name type="common">Giant reed</name>
    <name type="synonym">Donax arundinaceus</name>
    <dbReference type="NCBI Taxonomy" id="35708"/>
    <lineage>
        <taxon>Eukaryota</taxon>
        <taxon>Viridiplantae</taxon>
        <taxon>Streptophyta</taxon>
        <taxon>Embryophyta</taxon>
        <taxon>Tracheophyta</taxon>
        <taxon>Spermatophyta</taxon>
        <taxon>Magnoliopsida</taxon>
        <taxon>Liliopsida</taxon>
        <taxon>Poales</taxon>
        <taxon>Poaceae</taxon>
        <taxon>PACMAD clade</taxon>
        <taxon>Arundinoideae</taxon>
        <taxon>Arundineae</taxon>
        <taxon>Arundo</taxon>
    </lineage>
</organism>
<feature type="region of interest" description="Disordered" evidence="1">
    <location>
        <begin position="28"/>
        <end position="149"/>
    </location>
</feature>
<reference evidence="2" key="1">
    <citation type="submission" date="2014-09" db="EMBL/GenBank/DDBJ databases">
        <authorList>
            <person name="Magalhaes I.L.F."/>
            <person name="Oliveira U."/>
            <person name="Santos F.R."/>
            <person name="Vidigal T.H.D.A."/>
            <person name="Brescovit A.D."/>
            <person name="Santos A.J."/>
        </authorList>
    </citation>
    <scope>NUCLEOTIDE SEQUENCE</scope>
    <source>
        <tissue evidence="2">Shoot tissue taken approximately 20 cm above the soil surface</tissue>
    </source>
</reference>
<protein>
    <submittedName>
        <fullName evidence="2">Uncharacterized protein</fullName>
    </submittedName>
</protein>
<reference evidence="2" key="2">
    <citation type="journal article" date="2015" name="Data Brief">
        <title>Shoot transcriptome of the giant reed, Arundo donax.</title>
        <authorList>
            <person name="Barrero R.A."/>
            <person name="Guerrero F.D."/>
            <person name="Moolhuijzen P."/>
            <person name="Goolsby J.A."/>
            <person name="Tidwell J."/>
            <person name="Bellgard S.E."/>
            <person name="Bellgard M.I."/>
        </authorList>
    </citation>
    <scope>NUCLEOTIDE SEQUENCE</scope>
    <source>
        <tissue evidence="2">Shoot tissue taken approximately 20 cm above the soil surface</tissue>
    </source>
</reference>
<feature type="compositionally biased region" description="Polar residues" evidence="1">
    <location>
        <begin position="61"/>
        <end position="71"/>
    </location>
</feature>
<accession>A0A0A9ET32</accession>
<feature type="compositionally biased region" description="Gly residues" evidence="1">
    <location>
        <begin position="127"/>
        <end position="141"/>
    </location>
</feature>
<name>A0A0A9ET32_ARUDO</name>
<feature type="compositionally biased region" description="Basic and acidic residues" evidence="1">
    <location>
        <begin position="46"/>
        <end position="60"/>
    </location>
</feature>
<evidence type="ECO:0000256" key="1">
    <source>
        <dbReference type="SAM" id="MobiDB-lite"/>
    </source>
</evidence>